<dbReference type="Proteomes" id="UP000095282">
    <property type="component" value="Unplaced"/>
</dbReference>
<keyword evidence="1" id="KW-1185">Reference proteome</keyword>
<protein>
    <submittedName>
        <fullName evidence="2">CACTA en-spm transposon protein</fullName>
    </submittedName>
</protein>
<sequence>MALQLLKRPRPLPAFKDEEKGIHAQWKIKVNIGYVENVNDDILDVRGCDFRLLIFGVQHVEVKPIRDDRELQLSRISPFHCFNIW</sequence>
<dbReference type="WBParaSite" id="Csp11.Scaffold629.g10962.t1">
    <property type="protein sequence ID" value="Csp11.Scaffold629.g10962.t1"/>
    <property type="gene ID" value="Csp11.Scaffold629.g10962"/>
</dbReference>
<name>A0A1I7TR80_9PELO</name>
<accession>A0A1I7TR80</accession>
<dbReference type="AlphaFoldDB" id="A0A1I7TR80"/>
<evidence type="ECO:0000313" key="1">
    <source>
        <dbReference type="Proteomes" id="UP000095282"/>
    </source>
</evidence>
<proteinExistence type="predicted"/>
<organism evidence="1 2">
    <name type="scientific">Caenorhabditis tropicalis</name>
    <dbReference type="NCBI Taxonomy" id="1561998"/>
    <lineage>
        <taxon>Eukaryota</taxon>
        <taxon>Metazoa</taxon>
        <taxon>Ecdysozoa</taxon>
        <taxon>Nematoda</taxon>
        <taxon>Chromadorea</taxon>
        <taxon>Rhabditida</taxon>
        <taxon>Rhabditina</taxon>
        <taxon>Rhabditomorpha</taxon>
        <taxon>Rhabditoidea</taxon>
        <taxon>Rhabditidae</taxon>
        <taxon>Peloderinae</taxon>
        <taxon>Caenorhabditis</taxon>
    </lineage>
</organism>
<reference evidence="2" key="1">
    <citation type="submission" date="2016-11" db="UniProtKB">
        <authorList>
            <consortium name="WormBaseParasite"/>
        </authorList>
    </citation>
    <scope>IDENTIFICATION</scope>
</reference>
<evidence type="ECO:0000313" key="2">
    <source>
        <dbReference type="WBParaSite" id="Csp11.Scaffold629.g10962.t1"/>
    </source>
</evidence>
<dbReference type="eggNOG" id="ENOG502TFHG">
    <property type="taxonomic scope" value="Eukaryota"/>
</dbReference>